<dbReference type="RefSeq" id="WP_416205205.1">
    <property type="nucleotide sequence ID" value="NZ_JBBKTX010000005.1"/>
</dbReference>
<organism evidence="1 2">
    <name type="scientific">Oceanobacter antarcticus</name>
    <dbReference type="NCBI Taxonomy" id="3133425"/>
    <lineage>
        <taxon>Bacteria</taxon>
        <taxon>Pseudomonadati</taxon>
        <taxon>Pseudomonadota</taxon>
        <taxon>Gammaproteobacteria</taxon>
        <taxon>Oceanospirillales</taxon>
        <taxon>Oceanospirillaceae</taxon>
        <taxon>Oceanobacter</taxon>
    </lineage>
</organism>
<evidence type="ECO:0000313" key="2">
    <source>
        <dbReference type="Proteomes" id="UP001620597"/>
    </source>
</evidence>
<sequence>MTAYLLLKNITVESANAITGITWGFPGPAHFLGFTHALSRKLQCRLGEHIQLGGVAIICHWHQVQAYRPGGYESTFALTRNPLTKEGNTAPFNEEGRLHMRVSLLLECRFYADQLEAFDSEEQASNQDDNIRHLQNLVMELAAGQRLAGGTITHIERVLWQETDNSAEGDKAMRRLMLRLLPGYVLMDRHDVLVGHHQSRLEQNPEAQLLDSLFDFVVIKHQAEPEETAIEPIPGESKTQWKRLKKPANGWLVPLAIGYQGISELYEPGQVKRSRDNTTPFRFVESTYSLGEWRSPHRIENMNDILWRYTHQNDLYLCRSGQLVAADESTTDSIFDC</sequence>
<dbReference type="InterPro" id="IPR013398">
    <property type="entry name" value="CRISPR-assoc_prot_Csy2"/>
</dbReference>
<dbReference type="CDD" id="cd09736">
    <property type="entry name" value="Csy2_I-F"/>
    <property type="match status" value="1"/>
</dbReference>
<accession>A0ABW8NFU9</accession>
<keyword evidence="2" id="KW-1185">Reference proteome</keyword>
<comment type="caution">
    <text evidence="1">The sequence shown here is derived from an EMBL/GenBank/DDBJ whole genome shotgun (WGS) entry which is preliminary data.</text>
</comment>
<gene>
    <name evidence="1" type="primary">csy2</name>
    <name evidence="1" type="ORF">WG929_05385</name>
</gene>
<dbReference type="Proteomes" id="UP001620597">
    <property type="component" value="Unassembled WGS sequence"/>
</dbReference>
<reference evidence="1 2" key="1">
    <citation type="submission" date="2024-03" db="EMBL/GenBank/DDBJ databases">
        <title>High-quality draft genome sequence of Oceanobacter sp. wDCs-4.</title>
        <authorList>
            <person name="Dong C."/>
        </authorList>
    </citation>
    <scope>NUCLEOTIDE SEQUENCE [LARGE SCALE GENOMIC DNA]</scope>
    <source>
        <strain evidence="2">wDCs-4</strain>
    </source>
</reference>
<dbReference type="EMBL" id="JBBKTX010000005">
    <property type="protein sequence ID" value="MFK4751841.1"/>
    <property type="molecule type" value="Genomic_DNA"/>
</dbReference>
<dbReference type="NCBIfam" id="TIGR02565">
    <property type="entry name" value="cas_Csy2"/>
    <property type="match status" value="1"/>
</dbReference>
<dbReference type="Pfam" id="PF09614">
    <property type="entry name" value="Cas_Csy2"/>
    <property type="match status" value="1"/>
</dbReference>
<protein>
    <submittedName>
        <fullName evidence="1">Type I-F CRISPR-associated protein Csy2</fullName>
    </submittedName>
</protein>
<name>A0ABW8NFU9_9GAMM</name>
<proteinExistence type="predicted"/>
<evidence type="ECO:0000313" key="1">
    <source>
        <dbReference type="EMBL" id="MFK4751841.1"/>
    </source>
</evidence>